<evidence type="ECO:0000313" key="2">
    <source>
        <dbReference type="Proteomes" id="UP000184280"/>
    </source>
</evidence>
<dbReference type="EMBL" id="FRCJ01000001">
    <property type="protein sequence ID" value="SHL84874.1"/>
    <property type="molecule type" value="Genomic_DNA"/>
</dbReference>
<name>A0A1M7DZG3_XYLRU</name>
<evidence type="ECO:0000313" key="1">
    <source>
        <dbReference type="EMBL" id="SHL84874.1"/>
    </source>
</evidence>
<dbReference type="AlphaFoldDB" id="A0A1M7DZG3"/>
<protein>
    <submittedName>
        <fullName evidence="1">Uncharacterized protein</fullName>
    </submittedName>
</protein>
<sequence length="175" mass="19968">MAKDFHFKEEAGSQKSNEPRLLGSILSEMLHSDSPLAVGYRQYIASKENGEAEDRGWHTNTELGCNLKTILHSSQRMKPGKVYNGVLQCDSENIVDEFLCRDPHYTFVELPPKSPVKHNPRVFDGKHITITMRDDGTYRPNFKPMREEDVLNLARYTHEVYVELCEGLSGLIEEG</sequence>
<dbReference type="Proteomes" id="UP000184280">
    <property type="component" value="Unassembled WGS sequence"/>
</dbReference>
<gene>
    <name evidence="1" type="ORF">SAMN04488494_0900</name>
</gene>
<dbReference type="OrthoDB" id="1073353at2"/>
<dbReference type="RefSeq" id="WP_139294655.1">
    <property type="nucleotide sequence ID" value="NZ_FRCJ01000001.1"/>
</dbReference>
<organism evidence="1 2">
    <name type="scientific">Xylanibacter ruminicola</name>
    <name type="common">Prevotella ruminicola</name>
    <dbReference type="NCBI Taxonomy" id="839"/>
    <lineage>
        <taxon>Bacteria</taxon>
        <taxon>Pseudomonadati</taxon>
        <taxon>Bacteroidota</taxon>
        <taxon>Bacteroidia</taxon>
        <taxon>Bacteroidales</taxon>
        <taxon>Prevotellaceae</taxon>
        <taxon>Xylanibacter</taxon>
    </lineage>
</organism>
<reference evidence="1 2" key="1">
    <citation type="submission" date="2016-11" db="EMBL/GenBank/DDBJ databases">
        <authorList>
            <person name="Jaros S."/>
            <person name="Januszkiewicz K."/>
            <person name="Wedrychowicz H."/>
        </authorList>
    </citation>
    <scope>NUCLEOTIDE SEQUENCE [LARGE SCALE GENOMIC DNA]</scope>
    <source>
        <strain evidence="1 2">BPI-34</strain>
    </source>
</reference>
<proteinExistence type="predicted"/>
<accession>A0A1M7DZG3</accession>